<dbReference type="RefSeq" id="WP_092384153.1">
    <property type="nucleotide sequence ID" value="NZ_LT629787.1"/>
</dbReference>
<dbReference type="InterPro" id="IPR003730">
    <property type="entry name" value="Cu_polyphenol_OxRdtase"/>
</dbReference>
<keyword evidence="6" id="KW-0862">Zinc</keyword>
<dbReference type="NCBIfam" id="TIGR00726">
    <property type="entry name" value="peptidoglycan editing factor PgeF"/>
    <property type="match status" value="1"/>
</dbReference>
<dbReference type="Gene3D" id="3.60.140.10">
    <property type="entry name" value="CNF1/YfiH-like putative cysteine hydrolases"/>
    <property type="match status" value="1"/>
</dbReference>
<dbReference type="PANTHER" id="PTHR30616">
    <property type="entry name" value="UNCHARACTERIZED PROTEIN YFIH"/>
    <property type="match status" value="1"/>
</dbReference>
<keyword evidence="12" id="KW-1185">Reference proteome</keyword>
<dbReference type="EMBL" id="LT629787">
    <property type="protein sequence ID" value="SDT93959.1"/>
    <property type="molecule type" value="Genomic_DNA"/>
</dbReference>
<evidence type="ECO:0000256" key="3">
    <source>
        <dbReference type="ARBA" id="ARBA00022679"/>
    </source>
</evidence>
<comment type="catalytic activity">
    <reaction evidence="7">
        <text>adenosine + H2O + H(+) = inosine + NH4(+)</text>
        <dbReference type="Rhea" id="RHEA:24408"/>
        <dbReference type="ChEBI" id="CHEBI:15377"/>
        <dbReference type="ChEBI" id="CHEBI:15378"/>
        <dbReference type="ChEBI" id="CHEBI:16335"/>
        <dbReference type="ChEBI" id="CHEBI:17596"/>
        <dbReference type="ChEBI" id="CHEBI:28938"/>
        <dbReference type="EC" id="3.5.4.4"/>
    </reaction>
    <physiologicalReaction direction="left-to-right" evidence="7">
        <dbReference type="Rhea" id="RHEA:24409"/>
    </physiologicalReaction>
</comment>
<dbReference type="Pfam" id="PF02578">
    <property type="entry name" value="Cu-oxidase_4"/>
    <property type="match status" value="1"/>
</dbReference>
<dbReference type="GO" id="GO:0017061">
    <property type="term" value="F:S-methyl-5-thioadenosine phosphorylase activity"/>
    <property type="evidence" value="ECO:0007669"/>
    <property type="project" value="UniProtKB-EC"/>
</dbReference>
<comment type="catalytic activity">
    <reaction evidence="8">
        <text>adenosine + phosphate = alpha-D-ribose 1-phosphate + adenine</text>
        <dbReference type="Rhea" id="RHEA:27642"/>
        <dbReference type="ChEBI" id="CHEBI:16335"/>
        <dbReference type="ChEBI" id="CHEBI:16708"/>
        <dbReference type="ChEBI" id="CHEBI:43474"/>
        <dbReference type="ChEBI" id="CHEBI:57720"/>
        <dbReference type="EC" id="2.4.2.1"/>
    </reaction>
    <physiologicalReaction direction="left-to-right" evidence="8">
        <dbReference type="Rhea" id="RHEA:27643"/>
    </physiologicalReaction>
</comment>
<dbReference type="Proteomes" id="UP000243924">
    <property type="component" value="Chromosome I"/>
</dbReference>
<comment type="catalytic activity">
    <reaction evidence="1">
        <text>inosine + phosphate = alpha-D-ribose 1-phosphate + hypoxanthine</text>
        <dbReference type="Rhea" id="RHEA:27646"/>
        <dbReference type="ChEBI" id="CHEBI:17368"/>
        <dbReference type="ChEBI" id="CHEBI:17596"/>
        <dbReference type="ChEBI" id="CHEBI:43474"/>
        <dbReference type="ChEBI" id="CHEBI:57720"/>
        <dbReference type="EC" id="2.4.2.1"/>
    </reaction>
    <physiologicalReaction direction="left-to-right" evidence="1">
        <dbReference type="Rhea" id="RHEA:27647"/>
    </physiologicalReaction>
</comment>
<comment type="catalytic activity">
    <reaction evidence="9">
        <text>S-methyl-5'-thioadenosine + phosphate = 5-(methylsulfanyl)-alpha-D-ribose 1-phosphate + adenine</text>
        <dbReference type="Rhea" id="RHEA:11852"/>
        <dbReference type="ChEBI" id="CHEBI:16708"/>
        <dbReference type="ChEBI" id="CHEBI:17509"/>
        <dbReference type="ChEBI" id="CHEBI:43474"/>
        <dbReference type="ChEBI" id="CHEBI:58533"/>
        <dbReference type="EC" id="2.4.2.28"/>
    </reaction>
    <physiologicalReaction direction="left-to-right" evidence="9">
        <dbReference type="Rhea" id="RHEA:11853"/>
    </physiologicalReaction>
</comment>
<evidence type="ECO:0000256" key="10">
    <source>
        <dbReference type="RuleBase" id="RU361274"/>
    </source>
</evidence>
<evidence type="ECO:0000313" key="11">
    <source>
        <dbReference type="EMBL" id="SDT93959.1"/>
    </source>
</evidence>
<reference evidence="12" key="1">
    <citation type="submission" date="2016-10" db="EMBL/GenBank/DDBJ databases">
        <authorList>
            <person name="Varghese N."/>
            <person name="Submissions S."/>
        </authorList>
    </citation>
    <scope>NUCLEOTIDE SEQUENCE [LARGE SCALE GENOMIC DNA]</scope>
    <source>
        <strain evidence="12">CECT 8338</strain>
    </source>
</reference>
<evidence type="ECO:0000256" key="9">
    <source>
        <dbReference type="ARBA" id="ARBA00049893"/>
    </source>
</evidence>
<gene>
    <name evidence="11" type="ORF">SAMN05216210_0680</name>
</gene>
<keyword evidence="5" id="KW-0378">Hydrolase</keyword>
<sequence>MTELLSNCLTARWPALPRVRTCITTRIGGNSQAPWDSFNMAAHVGDDAEMVAANRTQLQQALDCQPAWLQQSHSTRVVAADPGQDVDADASWTDTPGIACAVLTADCLPVLLTTFAADRVAAAHAGWRGLADGVVENTLAALEVPGNQVLAWLGPAIGPQAFEVGEDVVEAFVRQDDSAWQAFEETGQAGKYLANIYQLARMRLKAAGVEHIYGGDLCTVSDPQRFYSYRRDGDTGRMASLIWLADAD</sequence>
<dbReference type="OrthoDB" id="4279at2"/>
<evidence type="ECO:0000256" key="7">
    <source>
        <dbReference type="ARBA" id="ARBA00047989"/>
    </source>
</evidence>
<dbReference type="GO" id="GO:0016787">
    <property type="term" value="F:hydrolase activity"/>
    <property type="evidence" value="ECO:0007669"/>
    <property type="project" value="UniProtKB-KW"/>
</dbReference>
<evidence type="ECO:0000256" key="5">
    <source>
        <dbReference type="ARBA" id="ARBA00022801"/>
    </source>
</evidence>
<dbReference type="GO" id="GO:0005507">
    <property type="term" value="F:copper ion binding"/>
    <property type="evidence" value="ECO:0007669"/>
    <property type="project" value="TreeGrafter"/>
</dbReference>
<evidence type="ECO:0000256" key="2">
    <source>
        <dbReference type="ARBA" id="ARBA00007353"/>
    </source>
</evidence>
<keyword evidence="3" id="KW-0808">Transferase</keyword>
<dbReference type="InterPro" id="IPR011324">
    <property type="entry name" value="Cytotoxic_necrot_fac-like_cat"/>
</dbReference>
<organism evidence="11 12">
    <name type="scientific">Halopseudomonas salegens</name>
    <dbReference type="NCBI Taxonomy" id="1434072"/>
    <lineage>
        <taxon>Bacteria</taxon>
        <taxon>Pseudomonadati</taxon>
        <taxon>Pseudomonadota</taxon>
        <taxon>Gammaproteobacteria</taxon>
        <taxon>Pseudomonadales</taxon>
        <taxon>Pseudomonadaceae</taxon>
        <taxon>Halopseudomonas</taxon>
    </lineage>
</organism>
<name>A0A1H2EG27_9GAMM</name>
<dbReference type="AlphaFoldDB" id="A0A1H2EG27"/>
<dbReference type="InterPro" id="IPR038371">
    <property type="entry name" value="Cu_polyphenol_OxRdtase_sf"/>
</dbReference>
<accession>A0A1H2EG27</accession>
<keyword evidence="4" id="KW-0479">Metal-binding</keyword>
<evidence type="ECO:0000256" key="8">
    <source>
        <dbReference type="ARBA" id="ARBA00048968"/>
    </source>
</evidence>
<protein>
    <recommendedName>
        <fullName evidence="10">Purine nucleoside phosphorylase</fullName>
    </recommendedName>
</protein>
<evidence type="ECO:0000256" key="6">
    <source>
        <dbReference type="ARBA" id="ARBA00022833"/>
    </source>
</evidence>
<dbReference type="SUPFAM" id="SSF64438">
    <property type="entry name" value="CNF1/YfiH-like putative cysteine hydrolases"/>
    <property type="match status" value="1"/>
</dbReference>
<dbReference type="CDD" id="cd16833">
    <property type="entry name" value="YfiH"/>
    <property type="match status" value="1"/>
</dbReference>
<dbReference type="STRING" id="1434072.SAMN05216210_0680"/>
<comment type="similarity">
    <text evidence="2 10">Belongs to the purine nucleoside phosphorylase YfiH/LACC1 family.</text>
</comment>
<evidence type="ECO:0000256" key="4">
    <source>
        <dbReference type="ARBA" id="ARBA00022723"/>
    </source>
</evidence>
<evidence type="ECO:0000313" key="12">
    <source>
        <dbReference type="Proteomes" id="UP000243924"/>
    </source>
</evidence>
<proteinExistence type="inferred from homology"/>
<dbReference type="PANTHER" id="PTHR30616:SF2">
    <property type="entry name" value="PURINE NUCLEOSIDE PHOSPHORYLASE LACC1"/>
    <property type="match status" value="1"/>
</dbReference>
<evidence type="ECO:0000256" key="1">
    <source>
        <dbReference type="ARBA" id="ARBA00000553"/>
    </source>
</evidence>